<dbReference type="CDD" id="cd14772">
    <property type="entry name" value="TrHb2_Bs-trHb-like_O"/>
    <property type="match status" value="1"/>
</dbReference>
<dbReference type="PANTHER" id="PTHR47366:SF1">
    <property type="entry name" value="TWO-ON-TWO HEMOGLOBIN-3"/>
    <property type="match status" value="1"/>
</dbReference>
<keyword evidence="2" id="KW-0349">Heme</keyword>
<dbReference type="EMBL" id="CP134494">
    <property type="protein sequence ID" value="WNF24152.1"/>
    <property type="molecule type" value="Genomic_DNA"/>
</dbReference>
<keyword evidence="7" id="KW-1185">Reference proteome</keyword>
<keyword evidence="4" id="KW-0408">Iron</keyword>
<proteinExistence type="inferred from homology"/>
<dbReference type="PANTHER" id="PTHR47366">
    <property type="entry name" value="TWO-ON-TWO HEMOGLOBIN-3"/>
    <property type="match status" value="1"/>
</dbReference>
<gene>
    <name evidence="6" type="ORF">RH061_06620</name>
</gene>
<dbReference type="Gene3D" id="1.10.490.10">
    <property type="entry name" value="Globins"/>
    <property type="match status" value="1"/>
</dbReference>
<dbReference type="InterPro" id="IPR044203">
    <property type="entry name" value="GlbO/GLB3-like"/>
</dbReference>
<accession>A0ABY9VQW9</accession>
<organism evidence="6 7">
    <name type="scientific">Mesobacillus jeotgali</name>
    <dbReference type="NCBI Taxonomy" id="129985"/>
    <lineage>
        <taxon>Bacteria</taxon>
        <taxon>Bacillati</taxon>
        <taxon>Bacillota</taxon>
        <taxon>Bacilli</taxon>
        <taxon>Bacillales</taxon>
        <taxon>Bacillaceae</taxon>
        <taxon>Mesobacillus</taxon>
    </lineage>
</organism>
<evidence type="ECO:0000256" key="2">
    <source>
        <dbReference type="ARBA" id="ARBA00022617"/>
    </source>
</evidence>
<protein>
    <submittedName>
        <fullName evidence="6">Globin</fullName>
    </submittedName>
</protein>
<name>A0ABY9VQW9_9BACI</name>
<sequence>MVENKTLPFEAIGEGTLHRLVDAFYHRVGMHPDLAPIFPDDLSETARKQKQFLTQYLGGPPLYTNEHGHPMLRARHLPFDITPTRATAWLACMNEAMDEVGLEGPVREDFYARLYLTAQHMINTPDDDETGDHP</sequence>
<comment type="similarity">
    <text evidence="5">Belongs to the truncated hemoglobin family. Group II subfamily.</text>
</comment>
<evidence type="ECO:0000256" key="4">
    <source>
        <dbReference type="ARBA" id="ARBA00023004"/>
    </source>
</evidence>
<reference evidence="6 7" key="1">
    <citation type="submission" date="2023-09" db="EMBL/GenBank/DDBJ databases">
        <title>Microbial mechanism of fulvic acid promoting antimony reduction mineralization in rice fields.</title>
        <authorList>
            <person name="Chen G."/>
            <person name="Lan J."/>
        </authorList>
    </citation>
    <scope>NUCLEOTIDE SEQUENCE [LARGE SCALE GENOMIC DNA]</scope>
    <source>
        <strain evidence="6 7">PS1</strain>
    </source>
</reference>
<evidence type="ECO:0000313" key="6">
    <source>
        <dbReference type="EMBL" id="WNF24152.1"/>
    </source>
</evidence>
<keyword evidence="3" id="KW-0479">Metal-binding</keyword>
<dbReference type="RefSeq" id="WP_311074799.1">
    <property type="nucleotide sequence ID" value="NZ_CP134494.1"/>
</dbReference>
<dbReference type="InterPro" id="IPR001486">
    <property type="entry name" value="Hemoglobin_trunc"/>
</dbReference>
<dbReference type="SUPFAM" id="SSF46458">
    <property type="entry name" value="Globin-like"/>
    <property type="match status" value="1"/>
</dbReference>
<evidence type="ECO:0000313" key="7">
    <source>
        <dbReference type="Proteomes" id="UP001303324"/>
    </source>
</evidence>
<dbReference type="Pfam" id="PF01152">
    <property type="entry name" value="Bac_globin"/>
    <property type="match status" value="1"/>
</dbReference>
<keyword evidence="1" id="KW-0813">Transport</keyword>
<dbReference type="InterPro" id="IPR012292">
    <property type="entry name" value="Globin/Proto"/>
</dbReference>
<evidence type="ECO:0000256" key="1">
    <source>
        <dbReference type="ARBA" id="ARBA00022448"/>
    </source>
</evidence>
<evidence type="ECO:0000256" key="5">
    <source>
        <dbReference type="ARBA" id="ARBA00034496"/>
    </source>
</evidence>
<dbReference type="InterPro" id="IPR009050">
    <property type="entry name" value="Globin-like_sf"/>
</dbReference>
<dbReference type="Proteomes" id="UP001303324">
    <property type="component" value="Chromosome"/>
</dbReference>
<evidence type="ECO:0000256" key="3">
    <source>
        <dbReference type="ARBA" id="ARBA00022723"/>
    </source>
</evidence>